<dbReference type="Proteomes" id="UP000773064">
    <property type="component" value="Unassembled WGS sequence"/>
</dbReference>
<organism evidence="1 2">
    <name type="scientific">Bifidobacterium santillanense</name>
    <dbReference type="NCBI Taxonomy" id="2809028"/>
    <lineage>
        <taxon>Bacteria</taxon>
        <taxon>Bacillati</taxon>
        <taxon>Actinomycetota</taxon>
        <taxon>Actinomycetes</taxon>
        <taxon>Bifidobacteriales</taxon>
        <taxon>Bifidobacteriaceae</taxon>
        <taxon>Bifidobacterium</taxon>
    </lineage>
</organism>
<evidence type="ECO:0000313" key="1">
    <source>
        <dbReference type="EMBL" id="MBT1171992.1"/>
    </source>
</evidence>
<dbReference type="EMBL" id="JAFEJS010000001">
    <property type="protein sequence ID" value="MBT1171992.1"/>
    <property type="molecule type" value="Genomic_DNA"/>
</dbReference>
<accession>A0ABS5UMB7</accession>
<protein>
    <submittedName>
        <fullName evidence="1">Uncharacterized protein</fullName>
    </submittedName>
</protein>
<evidence type="ECO:0000313" key="2">
    <source>
        <dbReference type="Proteomes" id="UP000773064"/>
    </source>
</evidence>
<comment type="caution">
    <text evidence="1">The sequence shown here is derived from an EMBL/GenBank/DDBJ whole genome shotgun (WGS) entry which is preliminary data.</text>
</comment>
<name>A0ABS5UMB7_9BIFI</name>
<proteinExistence type="predicted"/>
<dbReference type="RefSeq" id="WP_214357266.1">
    <property type="nucleotide sequence ID" value="NZ_JAFEJS010000001.1"/>
</dbReference>
<keyword evidence="2" id="KW-1185">Reference proteome</keyword>
<reference evidence="1 2" key="1">
    <citation type="journal article" date="2021" name="Environ. Microbiol.">
        <title>Genetic insights into the dark matter of the mammalian gut microbiota through targeted genome reconstruction.</title>
        <authorList>
            <person name="Lugli G.A."/>
            <person name="Alessandri G."/>
            <person name="Milani C."/>
            <person name="Viappiani A."/>
            <person name="Fontana F."/>
            <person name="Tarracchini C."/>
            <person name="Mancabelli L."/>
            <person name="Argentini C."/>
            <person name="Ruiz L."/>
            <person name="Margolles A."/>
            <person name="van Sinderen D."/>
            <person name="Turroni F."/>
            <person name="Ventura M."/>
        </authorList>
    </citation>
    <scope>NUCLEOTIDE SEQUENCE [LARGE SCALE GENOMIC DNA]</scope>
    <source>
        <strain evidence="1 2">MA2</strain>
    </source>
</reference>
<sequence length="62" mass="7038">MTAKPMSREEMLKMLRAHDGEVPEECSMIDGLELARNTLTAMPTLEELARKEQGRLGVHTRK</sequence>
<gene>
    <name evidence="1" type="ORF">JS528_01175</name>
</gene>